<name>A0A9P0M9Q8_ACAOB</name>
<accession>A0A9P0M9Q8</accession>
<dbReference type="Proteomes" id="UP001152888">
    <property type="component" value="Unassembled WGS sequence"/>
</dbReference>
<gene>
    <name evidence="1" type="ORF">ACAOBT_LOCUS30138</name>
</gene>
<reference evidence="1" key="1">
    <citation type="submission" date="2022-03" db="EMBL/GenBank/DDBJ databases">
        <authorList>
            <person name="Sayadi A."/>
        </authorList>
    </citation>
    <scope>NUCLEOTIDE SEQUENCE</scope>
</reference>
<proteinExistence type="predicted"/>
<evidence type="ECO:0000313" key="1">
    <source>
        <dbReference type="EMBL" id="CAH2008281.1"/>
    </source>
</evidence>
<keyword evidence="2" id="KW-1185">Reference proteome</keyword>
<comment type="caution">
    <text evidence="1">The sequence shown here is derived from an EMBL/GenBank/DDBJ whole genome shotgun (WGS) entry which is preliminary data.</text>
</comment>
<dbReference type="OrthoDB" id="10046062at2759"/>
<protein>
    <submittedName>
        <fullName evidence="1">Uncharacterized protein</fullName>
    </submittedName>
</protein>
<feature type="non-terminal residue" evidence="1">
    <location>
        <position position="158"/>
    </location>
</feature>
<dbReference type="AlphaFoldDB" id="A0A9P0M9Q8"/>
<evidence type="ECO:0000313" key="2">
    <source>
        <dbReference type="Proteomes" id="UP001152888"/>
    </source>
</evidence>
<sequence>MINFYTVSSQTTQVWSRRVCRCSEKYNKNCQASQATSDTTLVLDSTPKPKRKSLGAIGPPFEGSPLSLKLRRGLLKSRAGSLDTLSPCESIASDDLMMDYDVSQSSGLEDCDRIDRNSLCISALDETLAGDVSKGDHPKIRKDWNRSIDSIVHRDSMK</sequence>
<organism evidence="1 2">
    <name type="scientific">Acanthoscelides obtectus</name>
    <name type="common">Bean weevil</name>
    <name type="synonym">Bruchus obtectus</name>
    <dbReference type="NCBI Taxonomy" id="200917"/>
    <lineage>
        <taxon>Eukaryota</taxon>
        <taxon>Metazoa</taxon>
        <taxon>Ecdysozoa</taxon>
        <taxon>Arthropoda</taxon>
        <taxon>Hexapoda</taxon>
        <taxon>Insecta</taxon>
        <taxon>Pterygota</taxon>
        <taxon>Neoptera</taxon>
        <taxon>Endopterygota</taxon>
        <taxon>Coleoptera</taxon>
        <taxon>Polyphaga</taxon>
        <taxon>Cucujiformia</taxon>
        <taxon>Chrysomeloidea</taxon>
        <taxon>Chrysomelidae</taxon>
        <taxon>Bruchinae</taxon>
        <taxon>Bruchini</taxon>
        <taxon>Acanthoscelides</taxon>
    </lineage>
</organism>
<dbReference type="EMBL" id="CAKOFQ010007796">
    <property type="protein sequence ID" value="CAH2008281.1"/>
    <property type="molecule type" value="Genomic_DNA"/>
</dbReference>